<dbReference type="EMBL" id="CH476653">
    <property type="protein sequence ID" value="EDO00532.1"/>
    <property type="molecule type" value="Genomic_DNA"/>
</dbReference>
<dbReference type="HOGENOM" id="CLU_1670445_0_0_1"/>
<dbReference type="GeneID" id="5480717"/>
<organism evidence="2 3">
    <name type="scientific">Sclerotinia sclerotiorum (strain ATCC 18683 / 1980 / Ss-1)</name>
    <name type="common">White mold</name>
    <name type="synonym">Whetzelinia sclerotiorum</name>
    <dbReference type="NCBI Taxonomy" id="665079"/>
    <lineage>
        <taxon>Eukaryota</taxon>
        <taxon>Fungi</taxon>
        <taxon>Dikarya</taxon>
        <taxon>Ascomycota</taxon>
        <taxon>Pezizomycotina</taxon>
        <taxon>Leotiomycetes</taxon>
        <taxon>Helotiales</taxon>
        <taxon>Sclerotiniaceae</taxon>
        <taxon>Sclerotinia</taxon>
    </lineage>
</organism>
<reference evidence="3" key="1">
    <citation type="journal article" date="2011" name="PLoS Genet.">
        <title>Genomic analysis of the necrotrophic fungal pathogens Sclerotinia sclerotiorum and Botrytis cinerea.</title>
        <authorList>
            <person name="Amselem J."/>
            <person name="Cuomo C.A."/>
            <person name="van Kan J.A."/>
            <person name="Viaud M."/>
            <person name="Benito E.P."/>
            <person name="Couloux A."/>
            <person name="Coutinho P.M."/>
            <person name="de Vries R.P."/>
            <person name="Dyer P.S."/>
            <person name="Fillinger S."/>
            <person name="Fournier E."/>
            <person name="Gout L."/>
            <person name="Hahn M."/>
            <person name="Kohn L."/>
            <person name="Lapalu N."/>
            <person name="Plummer K.M."/>
            <person name="Pradier J.M."/>
            <person name="Quevillon E."/>
            <person name="Sharon A."/>
            <person name="Simon A."/>
            <person name="ten Have A."/>
            <person name="Tudzynski B."/>
            <person name="Tudzynski P."/>
            <person name="Wincker P."/>
            <person name="Andrew M."/>
            <person name="Anthouard V."/>
            <person name="Beever R.E."/>
            <person name="Beffa R."/>
            <person name="Benoit I."/>
            <person name="Bouzid O."/>
            <person name="Brault B."/>
            <person name="Chen Z."/>
            <person name="Choquer M."/>
            <person name="Collemare J."/>
            <person name="Cotton P."/>
            <person name="Danchin E.G."/>
            <person name="Da Silva C."/>
            <person name="Gautier A."/>
            <person name="Giraud C."/>
            <person name="Giraud T."/>
            <person name="Gonzalez C."/>
            <person name="Grossetete S."/>
            <person name="Guldener U."/>
            <person name="Henrissat B."/>
            <person name="Howlett B.J."/>
            <person name="Kodira C."/>
            <person name="Kretschmer M."/>
            <person name="Lappartient A."/>
            <person name="Leroch M."/>
            <person name="Levis C."/>
            <person name="Mauceli E."/>
            <person name="Neuveglise C."/>
            <person name="Oeser B."/>
            <person name="Pearson M."/>
            <person name="Poulain J."/>
            <person name="Poussereau N."/>
            <person name="Quesneville H."/>
            <person name="Rascle C."/>
            <person name="Schumacher J."/>
            <person name="Segurens B."/>
            <person name="Sexton A."/>
            <person name="Silva E."/>
            <person name="Sirven C."/>
            <person name="Soanes D.M."/>
            <person name="Talbot N.J."/>
            <person name="Templeton M."/>
            <person name="Yandava C."/>
            <person name="Yarden O."/>
            <person name="Zeng Q."/>
            <person name="Rollins J.A."/>
            <person name="Lebrun M.H."/>
            <person name="Dickman M."/>
        </authorList>
    </citation>
    <scope>NUCLEOTIDE SEQUENCE [LARGE SCALE GENOMIC DNA]</scope>
    <source>
        <strain evidence="3">ATCC 18683 / 1980 / Ss-1</strain>
    </source>
</reference>
<feature type="region of interest" description="Disordered" evidence="1">
    <location>
        <begin position="131"/>
        <end position="158"/>
    </location>
</feature>
<dbReference type="KEGG" id="ssl:SS1G_14402"/>
<dbReference type="InParanoid" id="A7F9X1"/>
<proteinExistence type="predicted"/>
<dbReference type="RefSeq" id="XP_001584633.1">
    <property type="nucleotide sequence ID" value="XM_001584583.1"/>
</dbReference>
<sequence length="158" mass="18083">MGEQLSKIEESIIRNESSNYFERPEEVMENCATVFQGINGGQLNIDKGSNSQHKLIERHLEDKKGINIKPLLYLEEKFLDGFIPQRMIPTLGLRNGDVNDTVPLDFPWNNKGSFPQIHELDILAQNIQKEEDISKQGAKDDEDTKDCLDQKEKLKKKG</sequence>
<dbReference type="Proteomes" id="UP000001312">
    <property type="component" value="Unassembled WGS sequence"/>
</dbReference>
<evidence type="ECO:0000313" key="3">
    <source>
        <dbReference type="Proteomes" id="UP000001312"/>
    </source>
</evidence>
<evidence type="ECO:0000313" key="2">
    <source>
        <dbReference type="EMBL" id="EDO00532.1"/>
    </source>
</evidence>
<dbReference type="AlphaFoldDB" id="A7F9X1"/>
<keyword evidence="3" id="KW-1185">Reference proteome</keyword>
<name>A7F9X1_SCLS1</name>
<evidence type="ECO:0000256" key="1">
    <source>
        <dbReference type="SAM" id="MobiDB-lite"/>
    </source>
</evidence>
<protein>
    <submittedName>
        <fullName evidence="2">Uncharacterized protein</fullName>
    </submittedName>
</protein>
<gene>
    <name evidence="2" type="ORF">SS1G_14402</name>
</gene>
<accession>A7F9X1</accession>